<evidence type="ECO:0000256" key="2">
    <source>
        <dbReference type="ARBA" id="ARBA00022741"/>
    </source>
</evidence>
<dbReference type="AlphaFoldDB" id="A0A813M138"/>
<dbReference type="GO" id="GO:0042350">
    <property type="term" value="P:GDP-L-fucose biosynthetic process"/>
    <property type="evidence" value="ECO:0007669"/>
    <property type="project" value="UniProtKB-ARBA"/>
</dbReference>
<dbReference type="Pfam" id="PF07959">
    <property type="entry name" value="Fucose_pyrophosphorylase"/>
    <property type="match status" value="1"/>
</dbReference>
<dbReference type="OrthoDB" id="10062280at2759"/>
<dbReference type="PANTHER" id="PTHR15045:SF1">
    <property type="entry name" value="FUCOSE-1-PHOSPHATE GUANYLYLTRANSFERASE"/>
    <property type="match status" value="1"/>
</dbReference>
<feature type="domain" description="GDP-fucose pyrophosphorylase" evidence="3">
    <location>
        <begin position="15"/>
        <end position="285"/>
    </location>
</feature>
<dbReference type="InterPro" id="IPR012887">
    <property type="entry name" value="GDP_fucose_pyrophosphorylase"/>
</dbReference>
<evidence type="ECO:0000313" key="5">
    <source>
        <dbReference type="Proteomes" id="UP000663879"/>
    </source>
</evidence>
<comment type="caution">
    <text evidence="4">The sequence shown here is derived from an EMBL/GenBank/DDBJ whole genome shotgun (WGS) entry which is preliminary data.</text>
</comment>
<evidence type="ECO:0000259" key="3">
    <source>
        <dbReference type="Pfam" id="PF07959"/>
    </source>
</evidence>
<proteinExistence type="predicted"/>
<keyword evidence="5" id="KW-1185">Reference proteome</keyword>
<protein>
    <recommendedName>
        <fullName evidence="3">GDP-fucose pyrophosphorylase domain-containing protein</fullName>
    </recommendedName>
</protein>
<keyword evidence="2" id="KW-0547">Nucleotide-binding</keyword>
<reference evidence="4" key="1">
    <citation type="submission" date="2021-02" db="EMBL/GenBank/DDBJ databases">
        <authorList>
            <person name="Nowell W R."/>
        </authorList>
    </citation>
    <scope>NUCLEOTIDE SEQUENCE</scope>
    <source>
        <strain evidence="4">Ploen Becks lab</strain>
    </source>
</reference>
<keyword evidence="1" id="KW-0808">Transferase</keyword>
<accession>A0A813M138</accession>
<organism evidence="4 5">
    <name type="scientific">Brachionus calyciflorus</name>
    <dbReference type="NCBI Taxonomy" id="104777"/>
    <lineage>
        <taxon>Eukaryota</taxon>
        <taxon>Metazoa</taxon>
        <taxon>Spiralia</taxon>
        <taxon>Gnathifera</taxon>
        <taxon>Rotifera</taxon>
        <taxon>Eurotatoria</taxon>
        <taxon>Monogononta</taxon>
        <taxon>Pseudotrocha</taxon>
        <taxon>Ploima</taxon>
        <taxon>Brachionidae</taxon>
        <taxon>Brachionus</taxon>
    </lineage>
</organism>
<evidence type="ECO:0000256" key="1">
    <source>
        <dbReference type="ARBA" id="ARBA00022679"/>
    </source>
</evidence>
<name>A0A813M138_9BILA</name>
<dbReference type="EMBL" id="CAJNOC010000014">
    <property type="protein sequence ID" value="CAF0705956.1"/>
    <property type="molecule type" value="Genomic_DNA"/>
</dbReference>
<evidence type="ECO:0000313" key="4">
    <source>
        <dbReference type="EMBL" id="CAF0705956.1"/>
    </source>
</evidence>
<dbReference type="PANTHER" id="PTHR15045">
    <property type="entry name" value="FUCOSE-1-PHOSPHATE GUANYLYLTRANSFERASE"/>
    <property type="match status" value="1"/>
</dbReference>
<dbReference type="GO" id="GO:0016772">
    <property type="term" value="F:transferase activity, transferring phosphorus-containing groups"/>
    <property type="evidence" value="ECO:0007669"/>
    <property type="project" value="InterPro"/>
</dbReference>
<dbReference type="Proteomes" id="UP000663879">
    <property type="component" value="Unassembled WGS sequence"/>
</dbReference>
<gene>
    <name evidence="4" type="ORF">OXX778_LOCUS312</name>
</gene>
<dbReference type="GO" id="GO:0000166">
    <property type="term" value="F:nucleotide binding"/>
    <property type="evidence" value="ECO:0007669"/>
    <property type="project" value="UniProtKB-KW"/>
</dbReference>
<sequence length="348" mass="40929">MLKNLKLFLNDETIGEFAYTDSVFFFSHQITDKFLKFYEEHFKKIKSHKIEVDGYRDFLQPLGTNPLSISDFLVSTKYSNETQEKIYTSLYHLINKKSSKILAMTNSDFYHLGTVNEVMNYYFDTNDNVSIKFRNELCFEKIKKSNFYQDKNFNTEGCLIYSYAGLKCKIGLNSILEYCYFGDNISLTTGNYTFLNNCMVNNYDGRHLKIPDNVCIHTIPVNLKKPNGDFEIKYVTIFFNRNDDLKKNYKDLSKMFFLENQLGDNLSAIVSCLNGNSIWNLKIFRACDTMSTSFLCSYNFIENFIKFKLDAIIEFLTTDKEDLFSLFDLLEHNSYEKMIEYRLEYGLI</sequence>